<keyword evidence="6 11" id="KW-0521">NADP</keyword>
<evidence type="ECO:0000256" key="6">
    <source>
        <dbReference type="ARBA" id="ARBA00022857"/>
    </source>
</evidence>
<sequence length="592" mass="65209">MQLLTPQQIEQASAVVNGLSPAQQVWVSGYLHGLSSQQVDIGATGLSVSAAAAPAVAQKVTVLYGSQTGNSRKIAEKLHAALEAQGKDVTLSNMANYRGNSLKKEEYLFTVISTHGNGEPPDEALGFFKFINGAKAPKLDNMKFSVLALGDSSYDEFCQTGVELDTKFAALGATRLNDVILSDVDFAEEAEEWHNAVLSQLEKASGVTSSIALGATPPAAGSTEYTEQNPFQAEIIENIVLTDDGSDKSVLHLELSLEDSGIKYLPGDIVAIQTNNAEDLVSGVISNLGLDPDTSVTIKKGTYTLREALSAKRELTHVTRKQLQAYAELTSNTELLAQAKEKSQLEYELYSADILDVLELWPAKLDAQSLVDWLRPMGPRQYSIASSEEASPEEVHVLVKHVEYHYRGRDHGGVCSSQLAKSETGDMLGVSFKDNASFKLPENGDTKVIMIGAGTGVAPFRSFLFDREAKGIEGNTWLFFGEQRFQTDFLYQTEWQQHLKSGVLEKMTVAFSRDQEQKIYVQTRILEQAEQFYEWLEAGAHIYICGDMHRMAKDVHEALIEVVTKQSGRNADEASEWLDQLVAEKRYQRDVY</sequence>
<comment type="catalytic activity">
    <reaction evidence="10 11">
        <text>hydrogen sulfide + 3 NADP(+) + 3 H2O = sulfite + 3 NADPH + 4 H(+)</text>
        <dbReference type="Rhea" id="RHEA:13801"/>
        <dbReference type="ChEBI" id="CHEBI:15377"/>
        <dbReference type="ChEBI" id="CHEBI:15378"/>
        <dbReference type="ChEBI" id="CHEBI:17359"/>
        <dbReference type="ChEBI" id="CHEBI:29919"/>
        <dbReference type="ChEBI" id="CHEBI:57783"/>
        <dbReference type="ChEBI" id="CHEBI:58349"/>
        <dbReference type="EC" id="1.8.1.2"/>
    </reaction>
</comment>
<keyword evidence="1 11" id="KW-0813">Transport</keyword>
<comment type="caution">
    <text evidence="15">The sequence shown here is derived from an EMBL/GenBank/DDBJ whole genome shotgun (WGS) entry which is preliminary data.</text>
</comment>
<dbReference type="InterPro" id="IPR001094">
    <property type="entry name" value="Flavdoxin-like"/>
</dbReference>
<evidence type="ECO:0000256" key="12">
    <source>
        <dbReference type="PIRSR" id="PIRSR000207-1"/>
    </source>
</evidence>
<evidence type="ECO:0000313" key="16">
    <source>
        <dbReference type="Proteomes" id="UP000245506"/>
    </source>
</evidence>
<evidence type="ECO:0000259" key="14">
    <source>
        <dbReference type="PROSITE" id="PS51384"/>
    </source>
</evidence>
<feature type="binding site" evidence="12">
    <location>
        <position position="592"/>
    </location>
    <ligand>
        <name>FAD</name>
        <dbReference type="ChEBI" id="CHEBI:57692"/>
    </ligand>
</feature>
<keyword evidence="4 11" id="KW-0288">FMN</keyword>
<feature type="binding site" evidence="12">
    <location>
        <position position="554"/>
    </location>
    <ligand>
        <name>NADP(+)</name>
        <dbReference type="ChEBI" id="CHEBI:58349"/>
    </ligand>
</feature>
<dbReference type="PANTHER" id="PTHR19384:SF128">
    <property type="entry name" value="NADPH OXIDOREDUCTASE A"/>
    <property type="match status" value="1"/>
</dbReference>
<dbReference type="InterPro" id="IPR003097">
    <property type="entry name" value="CysJ-like_FAD-binding"/>
</dbReference>
<comment type="subunit">
    <text evidence="11">Alpha(8)-beta(8). The alpha component is a flavoprotein, the beta component is a hemoprotein.</text>
</comment>
<dbReference type="UniPathway" id="UPA00140">
    <property type="reaction ID" value="UER00207"/>
</dbReference>
<keyword evidence="2 11" id="KW-0028">Amino-acid biosynthesis</keyword>
<keyword evidence="8 11" id="KW-0560">Oxidoreductase</keyword>
<evidence type="ECO:0000256" key="7">
    <source>
        <dbReference type="ARBA" id="ARBA00022982"/>
    </source>
</evidence>
<dbReference type="SUPFAM" id="SSF52343">
    <property type="entry name" value="Ferredoxin reductase-like, C-terminal NADP-linked domain"/>
    <property type="match status" value="1"/>
</dbReference>
<dbReference type="EMBL" id="QGKL01000042">
    <property type="protein sequence ID" value="PWQ93602.1"/>
    <property type="molecule type" value="Genomic_DNA"/>
</dbReference>
<keyword evidence="5 11" id="KW-0274">FAD</keyword>
<feature type="binding site" evidence="12">
    <location>
        <position position="404"/>
    </location>
    <ligand>
        <name>FAD</name>
        <dbReference type="ChEBI" id="CHEBI:57692"/>
    </ligand>
</feature>
<dbReference type="Pfam" id="PF00175">
    <property type="entry name" value="NAD_binding_1"/>
    <property type="match status" value="1"/>
</dbReference>
<dbReference type="InterPro" id="IPR039261">
    <property type="entry name" value="FNR_nucleotide-bd"/>
</dbReference>
<dbReference type="SUPFAM" id="SSF63380">
    <property type="entry name" value="Riboflavin synthase domain-like"/>
    <property type="match status" value="1"/>
</dbReference>
<dbReference type="PROSITE" id="PS50902">
    <property type="entry name" value="FLAVODOXIN_LIKE"/>
    <property type="match status" value="1"/>
</dbReference>
<dbReference type="PRINTS" id="PR00371">
    <property type="entry name" value="FPNCR"/>
</dbReference>
<dbReference type="Pfam" id="PF00258">
    <property type="entry name" value="Flavodoxin_1"/>
    <property type="match status" value="1"/>
</dbReference>
<dbReference type="InterPro" id="IPR017927">
    <property type="entry name" value="FAD-bd_FR_type"/>
</dbReference>
<feature type="binding site" evidence="12">
    <location>
        <begin position="512"/>
        <end position="513"/>
    </location>
    <ligand>
        <name>NADP(+)</name>
        <dbReference type="ChEBI" id="CHEBI:58349"/>
    </ligand>
</feature>
<dbReference type="OrthoDB" id="9816402at2"/>
<comment type="pathway">
    <text evidence="11">Sulfur metabolism; hydrogen sulfide biosynthesis; hydrogen sulfide from sulfite (NADPH route): step 1/1.</text>
</comment>
<organism evidence="15 16">
    <name type="scientific">Leucothrix arctica</name>
    <dbReference type="NCBI Taxonomy" id="1481894"/>
    <lineage>
        <taxon>Bacteria</taxon>
        <taxon>Pseudomonadati</taxon>
        <taxon>Pseudomonadota</taxon>
        <taxon>Gammaproteobacteria</taxon>
        <taxon>Thiotrichales</taxon>
        <taxon>Thiotrichaceae</taxon>
        <taxon>Leucothrix</taxon>
    </lineage>
</organism>
<protein>
    <recommendedName>
        <fullName evidence="11">Sulfite reductase [NADPH] flavoprotein alpha-component</fullName>
        <shortName evidence="11">SiR-FP</shortName>
        <ecNumber evidence="11">1.8.1.2</ecNumber>
    </recommendedName>
</protein>
<feature type="binding site" evidence="12">
    <location>
        <begin position="113"/>
        <end position="116"/>
    </location>
    <ligand>
        <name>FMN</name>
        <dbReference type="ChEBI" id="CHEBI:58210"/>
    </ligand>
</feature>
<evidence type="ECO:0000313" key="15">
    <source>
        <dbReference type="EMBL" id="PWQ93602.1"/>
    </source>
</evidence>
<dbReference type="Gene3D" id="2.40.30.10">
    <property type="entry name" value="Translation factors"/>
    <property type="match status" value="1"/>
</dbReference>
<name>A0A317CC02_9GAMM</name>
<comment type="cofactor">
    <cofactor evidence="11 12">
        <name>FAD</name>
        <dbReference type="ChEBI" id="CHEBI:57692"/>
    </cofactor>
    <text evidence="11 12">Binds 1 FAD per subunit.</text>
</comment>
<dbReference type="GO" id="GO:0019344">
    <property type="term" value="P:cysteine biosynthetic process"/>
    <property type="evidence" value="ECO:0007669"/>
    <property type="project" value="UniProtKB-KW"/>
</dbReference>
<dbReference type="PROSITE" id="PS51384">
    <property type="entry name" value="FAD_FR"/>
    <property type="match status" value="1"/>
</dbReference>
<keyword evidence="3 11" id="KW-0285">Flavoprotein</keyword>
<dbReference type="Gene3D" id="3.40.50.80">
    <property type="entry name" value="Nucleotide-binding domain of ferredoxin-NADP reductase (FNR) module"/>
    <property type="match status" value="1"/>
</dbReference>
<feature type="binding site" evidence="12">
    <location>
        <begin position="149"/>
        <end position="158"/>
    </location>
    <ligand>
        <name>FMN</name>
        <dbReference type="ChEBI" id="CHEBI:58210"/>
    </ligand>
</feature>
<dbReference type="InterPro" id="IPR001433">
    <property type="entry name" value="OxRdtase_FAD/NAD-bd"/>
</dbReference>
<evidence type="ECO:0000256" key="10">
    <source>
        <dbReference type="ARBA" id="ARBA00052219"/>
    </source>
</evidence>
<keyword evidence="7 11" id="KW-0249">Electron transport</keyword>
<evidence type="ECO:0000256" key="3">
    <source>
        <dbReference type="ARBA" id="ARBA00022630"/>
    </source>
</evidence>
<comment type="function">
    <text evidence="11">Component of the sulfite reductase complex that catalyzes the 6-electron reduction of sulfite to sulfide. This is one of several activities required for the biosynthesis of L-cysteine from sulfate. The flavoprotein component catalyzes the electron flow from NADPH -&gt; FAD -&gt; FMN to the hemoprotein component.</text>
</comment>
<accession>A0A317CC02</accession>
<dbReference type="InterPro" id="IPR001709">
    <property type="entry name" value="Flavoprot_Pyr_Nucl_cyt_Rdtase"/>
</dbReference>
<dbReference type="InterPro" id="IPR023173">
    <property type="entry name" value="NADPH_Cyt_P450_Rdtase_alpha"/>
</dbReference>
<evidence type="ECO:0000256" key="11">
    <source>
        <dbReference type="PIRNR" id="PIRNR000207"/>
    </source>
</evidence>
<evidence type="ECO:0000259" key="13">
    <source>
        <dbReference type="PROSITE" id="PS50902"/>
    </source>
</evidence>
<feature type="binding site" evidence="12">
    <location>
        <begin position="518"/>
        <end position="522"/>
    </location>
    <ligand>
        <name>NADP(+)</name>
        <dbReference type="ChEBI" id="CHEBI:58349"/>
    </ligand>
</feature>
<dbReference type="AlphaFoldDB" id="A0A317CC02"/>
<dbReference type="PRINTS" id="PR00369">
    <property type="entry name" value="FLAVODOXIN"/>
</dbReference>
<dbReference type="RefSeq" id="WP_109825563.1">
    <property type="nucleotide sequence ID" value="NZ_QGKL01000042.1"/>
</dbReference>
<reference evidence="15 16" key="1">
    <citation type="submission" date="2018-05" db="EMBL/GenBank/DDBJ databases">
        <title>Leucothrix arctica sp. nov., isolated from Arctic seawater.</title>
        <authorList>
            <person name="Choi A."/>
            <person name="Baek K."/>
        </authorList>
    </citation>
    <scope>NUCLEOTIDE SEQUENCE [LARGE SCALE GENOMIC DNA]</scope>
    <source>
        <strain evidence="15 16">IMCC9719</strain>
    </source>
</reference>
<dbReference type="Pfam" id="PF00667">
    <property type="entry name" value="FAD_binding_1"/>
    <property type="match status" value="1"/>
</dbReference>
<dbReference type="EC" id="1.8.1.2" evidence="11"/>
<dbReference type="Proteomes" id="UP000245506">
    <property type="component" value="Unassembled WGS sequence"/>
</dbReference>
<dbReference type="GO" id="GO:0004783">
    <property type="term" value="F:sulfite reductase (NADPH) activity"/>
    <property type="evidence" value="ECO:0007669"/>
    <property type="project" value="UniProtKB-EC"/>
</dbReference>
<dbReference type="FunFam" id="3.40.50.80:FF:000001">
    <property type="entry name" value="NADPH--cytochrome P450 reductase 1"/>
    <property type="match status" value="1"/>
</dbReference>
<evidence type="ECO:0000256" key="8">
    <source>
        <dbReference type="ARBA" id="ARBA00023002"/>
    </source>
</evidence>
<dbReference type="GO" id="GO:0010181">
    <property type="term" value="F:FMN binding"/>
    <property type="evidence" value="ECO:0007669"/>
    <property type="project" value="InterPro"/>
</dbReference>
<dbReference type="GO" id="GO:0005829">
    <property type="term" value="C:cytosol"/>
    <property type="evidence" value="ECO:0007669"/>
    <property type="project" value="TreeGrafter"/>
</dbReference>
<evidence type="ECO:0000256" key="9">
    <source>
        <dbReference type="ARBA" id="ARBA00023192"/>
    </source>
</evidence>
<keyword evidence="9 11" id="KW-0198">Cysteine biosynthesis</keyword>
<dbReference type="NCBIfam" id="TIGR01931">
    <property type="entry name" value="cysJ"/>
    <property type="match status" value="1"/>
</dbReference>
<evidence type="ECO:0000256" key="5">
    <source>
        <dbReference type="ARBA" id="ARBA00022827"/>
    </source>
</evidence>
<feature type="binding site" evidence="12">
    <location>
        <position position="316"/>
    </location>
    <ligand>
        <name>FAD</name>
        <dbReference type="ChEBI" id="CHEBI:57692"/>
    </ligand>
</feature>
<feature type="domain" description="Flavodoxin-like" evidence="13">
    <location>
        <begin position="60"/>
        <end position="198"/>
    </location>
</feature>
<dbReference type="InterPro" id="IPR017938">
    <property type="entry name" value="Riboflavin_synthase-like_b-brl"/>
</dbReference>
<dbReference type="Gene3D" id="1.20.990.10">
    <property type="entry name" value="NADPH-cytochrome p450 Reductase, Chain A, domain 3"/>
    <property type="match status" value="1"/>
</dbReference>
<keyword evidence="16" id="KW-1185">Reference proteome</keyword>
<proteinExistence type="predicted"/>
<evidence type="ECO:0000256" key="4">
    <source>
        <dbReference type="ARBA" id="ARBA00022643"/>
    </source>
</evidence>
<feature type="domain" description="FAD-binding FR-type" evidence="14">
    <location>
        <begin position="228"/>
        <end position="441"/>
    </location>
</feature>
<dbReference type="SUPFAM" id="SSF52218">
    <property type="entry name" value="Flavoproteins"/>
    <property type="match status" value="1"/>
</dbReference>
<evidence type="ECO:0000256" key="1">
    <source>
        <dbReference type="ARBA" id="ARBA00022448"/>
    </source>
</evidence>
<comment type="cofactor">
    <cofactor evidence="11 12">
        <name>FMN</name>
        <dbReference type="ChEBI" id="CHEBI:58210"/>
    </cofactor>
    <text evidence="11 12">Binds 1 FMN per subunit.</text>
</comment>
<feature type="binding site" evidence="12">
    <location>
        <begin position="380"/>
        <end position="383"/>
    </location>
    <ligand>
        <name>FAD</name>
        <dbReference type="ChEBI" id="CHEBI:57692"/>
    </ligand>
</feature>
<gene>
    <name evidence="15" type="ORF">DKT75_18460</name>
</gene>
<dbReference type="InterPro" id="IPR010199">
    <property type="entry name" value="CysJ"/>
</dbReference>
<dbReference type="InterPro" id="IPR008254">
    <property type="entry name" value="Flavodoxin/NO_synth"/>
</dbReference>
<dbReference type="GO" id="GO:0050660">
    <property type="term" value="F:flavin adenine dinucleotide binding"/>
    <property type="evidence" value="ECO:0007669"/>
    <property type="project" value="InterPro"/>
</dbReference>
<dbReference type="GO" id="GO:0070814">
    <property type="term" value="P:hydrogen sulfide biosynthetic process"/>
    <property type="evidence" value="ECO:0007669"/>
    <property type="project" value="UniProtKB-UniPathway"/>
</dbReference>
<dbReference type="CDD" id="cd06199">
    <property type="entry name" value="SiR"/>
    <property type="match status" value="1"/>
</dbReference>
<dbReference type="PIRSF" id="PIRSF000207">
    <property type="entry name" value="SiR-FP_CysJ"/>
    <property type="match status" value="1"/>
</dbReference>
<dbReference type="InterPro" id="IPR029039">
    <property type="entry name" value="Flavoprotein-like_sf"/>
</dbReference>
<evidence type="ECO:0000256" key="2">
    <source>
        <dbReference type="ARBA" id="ARBA00022605"/>
    </source>
</evidence>
<dbReference type="Gene3D" id="3.40.50.360">
    <property type="match status" value="1"/>
</dbReference>
<feature type="binding site" evidence="12">
    <location>
        <begin position="413"/>
        <end position="416"/>
    </location>
    <ligand>
        <name>FAD</name>
        <dbReference type="ChEBI" id="CHEBI:57692"/>
    </ligand>
</feature>
<dbReference type="PANTHER" id="PTHR19384">
    <property type="entry name" value="NITRIC OXIDE SYNTHASE-RELATED"/>
    <property type="match status" value="1"/>
</dbReference>